<evidence type="ECO:0000256" key="4">
    <source>
        <dbReference type="ARBA" id="ARBA00022989"/>
    </source>
</evidence>
<dbReference type="Gene3D" id="1.20.1250.20">
    <property type="entry name" value="MFS general substrate transporter like domains"/>
    <property type="match status" value="1"/>
</dbReference>
<evidence type="ECO:0000256" key="2">
    <source>
        <dbReference type="ARBA" id="ARBA00022448"/>
    </source>
</evidence>
<feature type="transmembrane region" description="Helical" evidence="6">
    <location>
        <begin position="219"/>
        <end position="240"/>
    </location>
</feature>
<feature type="transmembrane region" description="Helical" evidence="6">
    <location>
        <begin position="129"/>
        <end position="149"/>
    </location>
</feature>
<feature type="transmembrane region" description="Helical" evidence="6">
    <location>
        <begin position="187"/>
        <end position="207"/>
    </location>
</feature>
<dbReference type="SUPFAM" id="SSF103473">
    <property type="entry name" value="MFS general substrate transporter"/>
    <property type="match status" value="1"/>
</dbReference>
<dbReference type="Proteomes" id="UP001500307">
    <property type="component" value="Unassembled WGS sequence"/>
</dbReference>
<comment type="caution">
    <text evidence="8">The sequence shown here is derived from an EMBL/GenBank/DDBJ whole genome shotgun (WGS) entry which is preliminary data.</text>
</comment>
<accession>A0ABP8T3T9</accession>
<feature type="transmembrane region" description="Helical" evidence="6">
    <location>
        <begin position="31"/>
        <end position="51"/>
    </location>
</feature>
<keyword evidence="4 6" id="KW-1133">Transmembrane helix</keyword>
<dbReference type="InterPro" id="IPR036259">
    <property type="entry name" value="MFS_trans_sf"/>
</dbReference>
<feature type="transmembrane region" description="Helical" evidence="6">
    <location>
        <begin position="99"/>
        <end position="117"/>
    </location>
</feature>
<organism evidence="8 9">
    <name type="scientific">Micromonospora coerulea</name>
    <dbReference type="NCBI Taxonomy" id="47856"/>
    <lineage>
        <taxon>Bacteria</taxon>
        <taxon>Bacillati</taxon>
        <taxon>Actinomycetota</taxon>
        <taxon>Actinomycetes</taxon>
        <taxon>Micromonosporales</taxon>
        <taxon>Micromonosporaceae</taxon>
        <taxon>Micromonospora</taxon>
    </lineage>
</organism>
<feature type="transmembrane region" description="Helical" evidence="6">
    <location>
        <begin position="63"/>
        <end position="87"/>
    </location>
</feature>
<dbReference type="PRINTS" id="PR01036">
    <property type="entry name" value="TCRTETB"/>
</dbReference>
<gene>
    <name evidence="8" type="ORF">GCM10023176_61530</name>
</gene>
<dbReference type="Gene3D" id="1.20.1720.10">
    <property type="entry name" value="Multidrug resistance protein D"/>
    <property type="match status" value="1"/>
</dbReference>
<proteinExistence type="predicted"/>
<comment type="subcellular location">
    <subcellularLocation>
        <location evidence="1">Cell membrane</location>
        <topology evidence="1">Multi-pass membrane protein</topology>
    </subcellularLocation>
</comment>
<evidence type="ECO:0000313" key="9">
    <source>
        <dbReference type="Proteomes" id="UP001500307"/>
    </source>
</evidence>
<feature type="transmembrane region" description="Helical" evidence="6">
    <location>
        <begin position="376"/>
        <end position="394"/>
    </location>
</feature>
<evidence type="ECO:0000256" key="1">
    <source>
        <dbReference type="ARBA" id="ARBA00004651"/>
    </source>
</evidence>
<dbReference type="RefSeq" id="WP_346125413.1">
    <property type="nucleotide sequence ID" value="NZ_BAABGU010000075.1"/>
</dbReference>
<keyword evidence="3 6" id="KW-0812">Transmembrane</keyword>
<evidence type="ECO:0000256" key="5">
    <source>
        <dbReference type="ARBA" id="ARBA00023136"/>
    </source>
</evidence>
<reference evidence="9" key="1">
    <citation type="journal article" date="2019" name="Int. J. Syst. Evol. Microbiol.">
        <title>The Global Catalogue of Microorganisms (GCM) 10K type strain sequencing project: providing services to taxonomists for standard genome sequencing and annotation.</title>
        <authorList>
            <consortium name="The Broad Institute Genomics Platform"/>
            <consortium name="The Broad Institute Genome Sequencing Center for Infectious Disease"/>
            <person name="Wu L."/>
            <person name="Ma J."/>
        </authorList>
    </citation>
    <scope>NUCLEOTIDE SEQUENCE [LARGE SCALE GENOMIC DNA]</scope>
    <source>
        <strain evidence="9">JCM 3175</strain>
    </source>
</reference>
<protein>
    <submittedName>
        <fullName evidence="8">MFS transporter</fullName>
    </submittedName>
</protein>
<keyword evidence="9" id="KW-1185">Reference proteome</keyword>
<dbReference type="InterPro" id="IPR020846">
    <property type="entry name" value="MFS_dom"/>
</dbReference>
<feature type="transmembrane region" description="Helical" evidence="6">
    <location>
        <begin position="442"/>
        <end position="462"/>
    </location>
</feature>
<feature type="transmembrane region" description="Helical" evidence="6">
    <location>
        <begin position="289"/>
        <end position="310"/>
    </location>
</feature>
<evidence type="ECO:0000256" key="6">
    <source>
        <dbReference type="SAM" id="Phobius"/>
    </source>
</evidence>
<dbReference type="PANTHER" id="PTHR42718">
    <property type="entry name" value="MAJOR FACILITATOR SUPERFAMILY MULTIDRUG TRANSPORTER MFSC"/>
    <property type="match status" value="1"/>
</dbReference>
<feature type="transmembrane region" description="Helical" evidence="6">
    <location>
        <begin position="246"/>
        <end position="268"/>
    </location>
</feature>
<feature type="transmembrane region" description="Helical" evidence="6">
    <location>
        <begin position="316"/>
        <end position="338"/>
    </location>
</feature>
<keyword evidence="2" id="KW-0813">Transport</keyword>
<dbReference type="PROSITE" id="PS50850">
    <property type="entry name" value="MFS"/>
    <property type="match status" value="1"/>
</dbReference>
<feature type="transmembrane region" description="Helical" evidence="6">
    <location>
        <begin position="415"/>
        <end position="436"/>
    </location>
</feature>
<dbReference type="CDD" id="cd17321">
    <property type="entry name" value="MFS_MMR_MDR_like"/>
    <property type="match status" value="1"/>
</dbReference>
<feature type="domain" description="Major facilitator superfamily (MFS) profile" evidence="7">
    <location>
        <begin position="32"/>
        <end position="467"/>
    </location>
</feature>
<evidence type="ECO:0000256" key="3">
    <source>
        <dbReference type="ARBA" id="ARBA00022692"/>
    </source>
</evidence>
<feature type="transmembrane region" description="Helical" evidence="6">
    <location>
        <begin position="161"/>
        <end position="181"/>
    </location>
</feature>
<dbReference type="InterPro" id="IPR011701">
    <property type="entry name" value="MFS"/>
</dbReference>
<dbReference type="PANTHER" id="PTHR42718:SF9">
    <property type="entry name" value="MAJOR FACILITATOR SUPERFAMILY MULTIDRUG TRANSPORTER MFSC"/>
    <property type="match status" value="1"/>
</dbReference>
<name>A0ABP8T3T9_9ACTN</name>
<keyword evidence="5 6" id="KW-0472">Membrane</keyword>
<evidence type="ECO:0000259" key="7">
    <source>
        <dbReference type="PROSITE" id="PS50850"/>
    </source>
</evidence>
<dbReference type="EMBL" id="BAABGU010000075">
    <property type="protein sequence ID" value="GAA4581094.1"/>
    <property type="molecule type" value="Genomic_DNA"/>
</dbReference>
<evidence type="ECO:0000313" key="8">
    <source>
        <dbReference type="EMBL" id="GAA4581094.1"/>
    </source>
</evidence>
<sequence length="480" mass="48725">MRDTRPRIGTAQSFATPPAPKVLPQQRRAGLAALLTLLGATLLGTVINNVLNVPLRDITADFGVSLSSGVLVVSSFVLVLAAGMALSGWVGDRFGRRRTIIASLALMAVAMVGAALAPSLPVLVSMRALQGMACAAYPPAVMGMLATIYGPSQRARTMSAWAAANGIGQAIGPPLGGLLADLAGWRAIFWCLAPVAVIVLVATVLVVPDDRGHAAALHWPGAVSLTLGAALLMTSATAVPHRGVPTWLTVTLAVAGIGLLAVFAITSAKAVAPIIRPRLVVESRFLRSTVAASAQMFCLAATLVAVPLYITGTLGWTTALTGLLVLALPAAMAVLAPVVGLVSERSRPRWILRTGLGLLGTAELLLGLYAGNTGRSVALLVALLLAVGVGVALVQTPSAAGATRSPAGRSGAALGLFNMMRFGGSALGAAWVAVVYPHGNLLLLFAGCTGIAVVGLVVSFVGPDPSPLDIDRTSPVTTSG</sequence>
<dbReference type="Pfam" id="PF07690">
    <property type="entry name" value="MFS_1"/>
    <property type="match status" value="2"/>
</dbReference>